<keyword evidence="3" id="KW-1003">Cell membrane</keyword>
<evidence type="ECO:0000256" key="2">
    <source>
        <dbReference type="ARBA" id="ARBA00022448"/>
    </source>
</evidence>
<comment type="caution">
    <text evidence="9">The sequence shown here is derived from an EMBL/GenBank/DDBJ whole genome shotgun (WGS) entry which is preliminary data.</text>
</comment>
<organism evidence="9 10">
    <name type="scientific">Rhodococcus rhodnii</name>
    <dbReference type="NCBI Taxonomy" id="38312"/>
    <lineage>
        <taxon>Bacteria</taxon>
        <taxon>Bacillati</taxon>
        <taxon>Actinomycetota</taxon>
        <taxon>Actinomycetes</taxon>
        <taxon>Mycobacteriales</taxon>
        <taxon>Nocardiaceae</taxon>
        <taxon>Rhodococcus</taxon>
    </lineage>
</organism>
<dbReference type="AlphaFoldDB" id="A0A6P2CKF8"/>
<reference evidence="9 10" key="1">
    <citation type="submission" date="2018-07" db="EMBL/GenBank/DDBJ databases">
        <title>Genome sequence of Rhodococcus rhodnii ATCC 35071 from Rhodnius prolixus.</title>
        <authorList>
            <person name="Patel V."/>
            <person name="Vogel K.J."/>
        </authorList>
    </citation>
    <scope>NUCLEOTIDE SEQUENCE [LARGE SCALE GENOMIC DNA]</scope>
    <source>
        <strain evidence="9 10">ATCC 35071</strain>
    </source>
</reference>
<dbReference type="Gene3D" id="1.10.3720.10">
    <property type="entry name" value="MetI-like"/>
    <property type="match status" value="1"/>
</dbReference>
<protein>
    <submittedName>
        <fullName evidence="9">ABC transporter permease</fullName>
    </submittedName>
</protein>
<dbReference type="CDD" id="cd06261">
    <property type="entry name" value="TM_PBP2"/>
    <property type="match status" value="1"/>
</dbReference>
<accession>A0A6P2CKF8</accession>
<dbReference type="GO" id="GO:0055085">
    <property type="term" value="P:transmembrane transport"/>
    <property type="evidence" value="ECO:0007669"/>
    <property type="project" value="InterPro"/>
</dbReference>
<evidence type="ECO:0000256" key="7">
    <source>
        <dbReference type="RuleBase" id="RU363032"/>
    </source>
</evidence>
<dbReference type="SUPFAM" id="SSF161098">
    <property type="entry name" value="MetI-like"/>
    <property type="match status" value="1"/>
</dbReference>
<dbReference type="GO" id="GO:0005886">
    <property type="term" value="C:plasma membrane"/>
    <property type="evidence" value="ECO:0007669"/>
    <property type="project" value="UniProtKB-SubCell"/>
</dbReference>
<evidence type="ECO:0000313" key="10">
    <source>
        <dbReference type="Proteomes" id="UP000471120"/>
    </source>
</evidence>
<evidence type="ECO:0000256" key="1">
    <source>
        <dbReference type="ARBA" id="ARBA00004651"/>
    </source>
</evidence>
<feature type="domain" description="ABC transmembrane type-1" evidence="8">
    <location>
        <begin position="95"/>
        <end position="302"/>
    </location>
</feature>
<name>A0A6P2CKF8_9NOCA</name>
<keyword evidence="2 7" id="KW-0813">Transport</keyword>
<feature type="transmembrane region" description="Helical" evidence="7">
    <location>
        <begin position="236"/>
        <end position="259"/>
    </location>
</feature>
<feature type="transmembrane region" description="Helical" evidence="7">
    <location>
        <begin position="182"/>
        <end position="202"/>
    </location>
</feature>
<feature type="transmembrane region" description="Helical" evidence="7">
    <location>
        <begin position="134"/>
        <end position="162"/>
    </location>
</feature>
<evidence type="ECO:0000256" key="6">
    <source>
        <dbReference type="ARBA" id="ARBA00023136"/>
    </source>
</evidence>
<proteinExistence type="inferred from homology"/>
<evidence type="ECO:0000256" key="5">
    <source>
        <dbReference type="ARBA" id="ARBA00022989"/>
    </source>
</evidence>
<dbReference type="PROSITE" id="PS50928">
    <property type="entry name" value="ABC_TM1"/>
    <property type="match status" value="1"/>
</dbReference>
<evidence type="ECO:0000259" key="8">
    <source>
        <dbReference type="PROSITE" id="PS50928"/>
    </source>
</evidence>
<dbReference type="EMBL" id="QRCM01000001">
    <property type="protein sequence ID" value="TXG92350.1"/>
    <property type="molecule type" value="Genomic_DNA"/>
</dbReference>
<sequence>MVLRRIAFVVPLLGVVSVGLFALASRSPFDPLAGYLGDRYLTASDADKARIAAELGVDDPWWAQYGRWIGGVLSGDLGISRSFGMPVVDVVTQRLPWTMLLGITGLVVAAALALVLGVMAGVRPRGAIDRIVSPFATIVASTPPFVLSLVAIGVLALGLGWLPTGGLTAPGEDPTPGAVARHLVLPAAVLALSQVPWLLMAVRQSARAAMASDAVLGARARGIPERTIVRRHVVPTALAPFVTVIGLRLPELVVGAAIVEEVFSWPGLAGAVVTSARELDFPLLAVLTLGTTLVVLLGSLLADIAYVRLDPRVRADA</sequence>
<keyword evidence="5 7" id="KW-1133">Transmembrane helix</keyword>
<feature type="transmembrane region" description="Helical" evidence="7">
    <location>
        <begin position="97"/>
        <end position="122"/>
    </location>
</feature>
<dbReference type="InterPro" id="IPR035906">
    <property type="entry name" value="MetI-like_sf"/>
</dbReference>
<keyword evidence="4 7" id="KW-0812">Transmembrane</keyword>
<comment type="similarity">
    <text evidence="7">Belongs to the binding-protein-dependent transport system permease family.</text>
</comment>
<evidence type="ECO:0000256" key="3">
    <source>
        <dbReference type="ARBA" id="ARBA00022475"/>
    </source>
</evidence>
<dbReference type="Proteomes" id="UP000471120">
    <property type="component" value="Unassembled WGS sequence"/>
</dbReference>
<dbReference type="RefSeq" id="WP_010839756.1">
    <property type="nucleotide sequence ID" value="NZ_QRCM01000001.1"/>
</dbReference>
<dbReference type="PANTHER" id="PTHR43163:SF9">
    <property type="entry name" value="ABC TRANSPORTER PERMEASE PROTEIN"/>
    <property type="match status" value="1"/>
</dbReference>
<gene>
    <name evidence="9" type="ORF">DW322_03160</name>
</gene>
<feature type="transmembrane region" description="Helical" evidence="7">
    <location>
        <begin position="279"/>
        <end position="302"/>
    </location>
</feature>
<keyword evidence="6 7" id="KW-0472">Membrane</keyword>
<evidence type="ECO:0000256" key="4">
    <source>
        <dbReference type="ARBA" id="ARBA00022692"/>
    </source>
</evidence>
<dbReference type="InterPro" id="IPR000515">
    <property type="entry name" value="MetI-like"/>
</dbReference>
<evidence type="ECO:0000313" key="9">
    <source>
        <dbReference type="EMBL" id="TXG92350.1"/>
    </source>
</evidence>
<dbReference type="PANTHER" id="PTHR43163">
    <property type="entry name" value="DIPEPTIDE TRANSPORT SYSTEM PERMEASE PROTEIN DPPB-RELATED"/>
    <property type="match status" value="1"/>
</dbReference>
<dbReference type="Pfam" id="PF00528">
    <property type="entry name" value="BPD_transp_1"/>
    <property type="match status" value="1"/>
</dbReference>
<comment type="subcellular location">
    <subcellularLocation>
        <location evidence="1 7">Cell membrane</location>
        <topology evidence="1 7">Multi-pass membrane protein</topology>
    </subcellularLocation>
</comment>